<dbReference type="PROSITE" id="PS50164">
    <property type="entry name" value="GIY_YIG"/>
    <property type="match status" value="1"/>
</dbReference>
<evidence type="ECO:0000313" key="4">
    <source>
        <dbReference type="EMBL" id="AEO19682.1"/>
    </source>
</evidence>
<reference evidence="2" key="1">
    <citation type="submission" date="2011-06" db="EMBL/GenBank/DDBJ databases">
        <title>Mitochondrial DNA sequences extracted from three strains of Flammulina velutipes.</title>
        <authorList>
            <person name="Yoon H."/>
            <person name="Kong W.-S."/>
            <person name="Kim J.-G."/>
        </authorList>
    </citation>
    <scope>NUCLEOTIDE SEQUENCE</scope>
    <source>
        <strain evidence="2">4019-18</strain>
        <strain evidence="4">4019-18x20</strain>
    </source>
</reference>
<dbReference type="AlphaFoldDB" id="M9MU48"/>
<keyword evidence="3" id="KW-0496">Mitochondrion</keyword>
<evidence type="ECO:0000313" key="3">
    <source>
        <dbReference type="EMBL" id="AEO19651.1"/>
    </source>
</evidence>
<evidence type="ECO:0000313" key="2">
    <source>
        <dbReference type="EMBL" id="AEO19619.1"/>
    </source>
</evidence>
<dbReference type="InterPro" id="IPR000305">
    <property type="entry name" value="GIY-YIG_endonuc"/>
</dbReference>
<dbReference type="SUPFAM" id="SSF64496">
    <property type="entry name" value="DNA-binding domain of intron-encoded endonucleases"/>
    <property type="match status" value="1"/>
</dbReference>
<accession>M9MU48</accession>
<dbReference type="SMART" id="SM00465">
    <property type="entry name" value="GIYc"/>
    <property type="match status" value="1"/>
</dbReference>
<dbReference type="GO" id="GO:0004519">
    <property type="term" value="F:endonuclease activity"/>
    <property type="evidence" value="ECO:0007669"/>
    <property type="project" value="InterPro"/>
</dbReference>
<dbReference type="RefSeq" id="YP_008080566.1">
    <property type="nucleotide sequence ID" value="NC_021373.1"/>
</dbReference>
<geneLocation type="mitochondrion" evidence="3"/>
<sequence>YEITSNLFENNFNINGLINCINCIHYGPYLKPFFLTKTEPVRIYKPKLNRNLIGVENRKQTIIYQWFNLINGKIYIGSAWNGSIRLLSYWTPSVLKRNLPIYNNINYYGHNNFCLAILENLGKTNTVSKEYMLQREQFYLDILFKDFNHFKLNLCPTAGNTLGLKQSENFKLNRLGKLNPMFNKTFSSEYLKMQNRDKKGINNPMFGTEKKHSVTYGSRTAAVRQKHCLNYIN</sequence>
<organism evidence="3">
    <name type="scientific">Flammulina velutipes</name>
    <name type="common">Agaricus velutipes</name>
    <dbReference type="NCBI Taxonomy" id="38945"/>
    <lineage>
        <taxon>Eukaryota</taxon>
        <taxon>Fungi</taxon>
        <taxon>Dikarya</taxon>
        <taxon>Basidiomycota</taxon>
        <taxon>Agaricomycotina</taxon>
        <taxon>Agaricomycetes</taxon>
        <taxon>Agaricomycetidae</taxon>
        <taxon>Agaricales</taxon>
        <taxon>Marasmiineae</taxon>
        <taxon>Physalacriaceae</taxon>
        <taxon>Flammulina</taxon>
    </lineage>
</organism>
<dbReference type="Gene3D" id="3.40.1440.10">
    <property type="entry name" value="GIY-YIG endonuclease"/>
    <property type="match status" value="1"/>
</dbReference>
<reference evidence="3" key="2">
    <citation type="journal article" date="2012" name="J. Gen. Appl. Microbiol.">
        <title>The mitochondrial genome of the white-rot fungus Flammulina velutipes.</title>
        <authorList>
            <person name="Yoon H."/>
            <person name="You Y.H."/>
            <person name="Woo J.R."/>
            <person name="Park Y.J."/>
            <person name="Kong W.S."/>
            <person name="Lee B.M."/>
            <person name="Kim J.G."/>
        </authorList>
    </citation>
    <scope>NUCLEOTIDE SEQUENCE</scope>
    <source>
        <strain evidence="3">4019-20</strain>
    </source>
</reference>
<protein>
    <submittedName>
        <fullName evidence="3">Intronic ORF</fullName>
    </submittedName>
</protein>
<dbReference type="SUPFAM" id="SSF82771">
    <property type="entry name" value="GIY-YIG endonuclease"/>
    <property type="match status" value="1"/>
</dbReference>
<dbReference type="InterPro" id="IPR006350">
    <property type="entry name" value="Intron_endoG1"/>
</dbReference>
<dbReference type="InterPro" id="IPR035901">
    <property type="entry name" value="GIY-YIG_endonuc_sf"/>
</dbReference>
<dbReference type="CDD" id="cd10445">
    <property type="entry name" value="GIY-YIG_bI1_like"/>
    <property type="match status" value="1"/>
</dbReference>
<dbReference type="EMBL" id="JN190940">
    <property type="protein sequence ID" value="AEO19651.1"/>
    <property type="molecule type" value="Genomic_DNA"/>
</dbReference>
<gene>
    <name evidence="3" type="primary">oi7cox1</name>
</gene>
<proteinExistence type="predicted"/>
<dbReference type="GeneID" id="15821978"/>
<feature type="domain" description="GIY-YIG" evidence="1">
    <location>
        <begin position="59"/>
        <end position="149"/>
    </location>
</feature>
<dbReference type="NCBIfam" id="TIGR01453">
    <property type="entry name" value="grpIintron_endo"/>
    <property type="match status" value="1"/>
</dbReference>
<name>M9MU48_FLAVE</name>
<feature type="non-terminal residue" evidence="3">
    <location>
        <position position="1"/>
    </location>
</feature>
<dbReference type="EMBL" id="JN190941">
    <property type="protein sequence ID" value="AEO19682.1"/>
    <property type="molecule type" value="Genomic_DNA"/>
</dbReference>
<evidence type="ECO:0000259" key="1">
    <source>
        <dbReference type="PROSITE" id="PS50164"/>
    </source>
</evidence>
<dbReference type="EMBL" id="JN190939">
    <property type="protein sequence ID" value="AEO19619.1"/>
    <property type="molecule type" value="Genomic_DNA"/>
</dbReference>